<feature type="compositionally biased region" description="Low complexity" evidence="1">
    <location>
        <begin position="646"/>
        <end position="664"/>
    </location>
</feature>
<evidence type="ECO:0000313" key="2">
    <source>
        <dbReference type="EMBL" id="GFR47311.1"/>
    </source>
</evidence>
<feature type="region of interest" description="Disordered" evidence="1">
    <location>
        <begin position="646"/>
        <end position="671"/>
    </location>
</feature>
<feature type="compositionally biased region" description="Low complexity" evidence="1">
    <location>
        <begin position="338"/>
        <end position="347"/>
    </location>
</feature>
<feature type="compositionally biased region" description="Acidic residues" evidence="1">
    <location>
        <begin position="807"/>
        <end position="823"/>
    </location>
</feature>
<feature type="compositionally biased region" description="Low complexity" evidence="1">
    <location>
        <begin position="696"/>
        <end position="710"/>
    </location>
</feature>
<sequence length="870" mass="88494">MDGVRMTRSRAKALGATPITGLPAKTPDVKTTTRRGRKAAAPVVQEPSPEKKQLDFGEAAPEPEAQVETEKQPVEPSPGKLAQIDSGVQLVLENSDVQLPAQGADAFQPADERPQQETHDNPSVLMASPIVTQPAAQAAADTADEPPSAFNSSHAAAAVDPQPIAASPQPIAMSPQPIAMSPQPIAMSPQPIAMSPQPMAMSPAPVSMNPQPIAASPQPVAMSPQPVAASPQPMAMSPAPVAMSPQPIAASPQPVAESPQPMAMSPAPVAMSPQPIAMSPQPIAMSPQPIAMSPQPVAMSPQPVAATPQPIAMSPQPIAASPQGFIVDHDIPAPSPAPGAAVVDASPRPMGTPLSFTSDAPHGVPAAQPMAASMPATPLSLTSSLAEAVEQAQFSPMPDDLADSPISLSGGTGLSPQLTPQQPQPVAEQVVDADDVTMGDATPAAAMPSPFPFDSELPAAAVADPSPTANFFATPSSEPHGAAAAGTSRLSDAATGFQGFNAVALSSDAAGSPSLGNLAAGASSPTMFGSAADNLATDLGTPAVACNDTEMDAMDEDGPTEVLEQGESVAMEAPDAGQPEIAKAESSDPCDAVVAAPVPCSGSAVPDATPGAAKTPSALKPTPGKKYIHVESRYNKTPVASAKASAASNSTPVAPTNAAAAGAKSTKRVSIHTPEASRGGVALRQVVPTPFRPKSAVAAPPAQPVDVATQPPAPEDVAAAEERRAKAAERLKAIHATEKAPAGPVNRVVTHTFAVKPVKVAGQESLRQLKRQIKEAAMKKEAKAAGMSEARESKLTPKVAERKLPMPDDEEDSDEEAEYDEAQENALVSAMDSLEVAPPKDTVPVALRGLPAPQGKHLRFNEDGKASESP</sequence>
<feature type="compositionally biased region" description="Low complexity" evidence="1">
    <location>
        <begin position="132"/>
        <end position="141"/>
    </location>
</feature>
<feature type="region of interest" description="Disordered" evidence="1">
    <location>
        <begin position="336"/>
        <end position="368"/>
    </location>
</feature>
<feature type="region of interest" description="Disordered" evidence="1">
    <location>
        <begin position="395"/>
        <end position="428"/>
    </location>
</feature>
<protein>
    <submittedName>
        <fullName evidence="2">Uncharacterized protein</fullName>
    </submittedName>
</protein>
<dbReference type="Proteomes" id="UP001054857">
    <property type="component" value="Unassembled WGS sequence"/>
</dbReference>
<evidence type="ECO:0000313" key="3">
    <source>
        <dbReference type="Proteomes" id="UP001054857"/>
    </source>
</evidence>
<feature type="region of interest" description="Disordered" evidence="1">
    <location>
        <begin position="1"/>
        <end position="188"/>
    </location>
</feature>
<feature type="region of interest" description="Disordered" evidence="1">
    <location>
        <begin position="216"/>
        <end position="235"/>
    </location>
</feature>
<dbReference type="EMBL" id="BMAR01000017">
    <property type="protein sequence ID" value="GFR47311.1"/>
    <property type="molecule type" value="Genomic_DNA"/>
</dbReference>
<feature type="region of interest" description="Disordered" evidence="1">
    <location>
        <begin position="693"/>
        <end position="717"/>
    </location>
</feature>
<keyword evidence="3" id="KW-1185">Reference proteome</keyword>
<reference evidence="2 3" key="1">
    <citation type="journal article" date="2021" name="Sci. Rep.">
        <title>Genome sequencing of the multicellular alga Astrephomene provides insights into convergent evolution of germ-soma differentiation.</title>
        <authorList>
            <person name="Yamashita S."/>
            <person name="Yamamoto K."/>
            <person name="Matsuzaki R."/>
            <person name="Suzuki S."/>
            <person name="Yamaguchi H."/>
            <person name="Hirooka S."/>
            <person name="Minakuchi Y."/>
            <person name="Miyagishima S."/>
            <person name="Kawachi M."/>
            <person name="Toyoda A."/>
            <person name="Nozaki H."/>
        </authorList>
    </citation>
    <scope>NUCLEOTIDE SEQUENCE [LARGE SCALE GENOMIC DNA]</scope>
    <source>
        <strain evidence="2 3">NIES-4017</strain>
    </source>
</reference>
<evidence type="ECO:0000256" key="1">
    <source>
        <dbReference type="SAM" id="MobiDB-lite"/>
    </source>
</evidence>
<feature type="compositionally biased region" description="Low complexity" evidence="1">
    <location>
        <begin position="155"/>
        <end position="179"/>
    </location>
</feature>
<proteinExistence type="predicted"/>
<feature type="compositionally biased region" description="Basic and acidic residues" evidence="1">
    <location>
        <begin position="110"/>
        <end position="120"/>
    </location>
</feature>
<feature type="compositionally biased region" description="Basic and acidic residues" evidence="1">
    <location>
        <begin position="777"/>
        <end position="806"/>
    </location>
</feature>
<organism evidence="2 3">
    <name type="scientific">Astrephomene gubernaculifera</name>
    <dbReference type="NCBI Taxonomy" id="47775"/>
    <lineage>
        <taxon>Eukaryota</taxon>
        <taxon>Viridiplantae</taxon>
        <taxon>Chlorophyta</taxon>
        <taxon>core chlorophytes</taxon>
        <taxon>Chlorophyceae</taxon>
        <taxon>CS clade</taxon>
        <taxon>Chlamydomonadales</taxon>
        <taxon>Astrephomenaceae</taxon>
        <taxon>Astrephomene</taxon>
    </lineage>
</organism>
<feature type="non-terminal residue" evidence="2">
    <location>
        <position position="1"/>
    </location>
</feature>
<feature type="compositionally biased region" description="Basic and acidic residues" evidence="1">
    <location>
        <begin position="859"/>
        <end position="870"/>
    </location>
</feature>
<dbReference type="AlphaFoldDB" id="A0AAD3DWZ6"/>
<gene>
    <name evidence="2" type="ORF">Agub_g8998</name>
</gene>
<comment type="caution">
    <text evidence="2">The sequence shown here is derived from an EMBL/GenBank/DDBJ whole genome shotgun (WGS) entry which is preliminary data.</text>
</comment>
<name>A0AAD3DWZ6_9CHLO</name>
<feature type="region of interest" description="Disordered" evidence="1">
    <location>
        <begin position="604"/>
        <end position="624"/>
    </location>
</feature>
<accession>A0AAD3DWZ6</accession>
<feature type="compositionally biased region" description="Low complexity" evidence="1">
    <location>
        <begin position="416"/>
        <end position="425"/>
    </location>
</feature>
<feature type="region of interest" description="Disordered" evidence="1">
    <location>
        <begin position="777"/>
        <end position="870"/>
    </location>
</feature>